<evidence type="ECO:0000313" key="5">
    <source>
        <dbReference type="Proteomes" id="UP000002498"/>
    </source>
</evidence>
<dbReference type="GeneID" id="19259011"/>
<accession>E9EXH6</accession>
<evidence type="ECO:0000313" key="4">
    <source>
        <dbReference type="EMBL" id="EFY99796.2"/>
    </source>
</evidence>
<proteinExistence type="predicted"/>
<dbReference type="InterPro" id="IPR002563">
    <property type="entry name" value="Flavin_Rdtase-like_dom"/>
</dbReference>
<reference evidence="4 5" key="1">
    <citation type="journal article" date="2011" name="PLoS Genet.">
        <title>Genome sequencing and comparative transcriptomics of the model entomopathogenic fungi Metarhizium anisopliae and M. acridum.</title>
        <authorList>
            <person name="Gao Q."/>
            <person name="Jin K."/>
            <person name="Ying S.H."/>
            <person name="Zhang Y."/>
            <person name="Xiao G."/>
            <person name="Shang Y."/>
            <person name="Duan Z."/>
            <person name="Hu X."/>
            <person name="Xie X.Q."/>
            <person name="Zhou G."/>
            <person name="Peng G."/>
            <person name="Luo Z."/>
            <person name="Huang W."/>
            <person name="Wang B."/>
            <person name="Fang W."/>
            <person name="Wang S."/>
            <person name="Zhong Y."/>
            <person name="Ma L.J."/>
            <person name="St Leger R.J."/>
            <person name="Zhao G.P."/>
            <person name="Pei Y."/>
            <person name="Feng M.G."/>
            <person name="Xia Y."/>
            <person name="Wang C."/>
        </authorList>
    </citation>
    <scope>NUCLEOTIDE SEQUENCE [LARGE SCALE GENOMIC DNA]</scope>
    <source>
        <strain evidence="5">ARSEF 23 / ATCC MYA-3075</strain>
    </source>
</reference>
<protein>
    <submittedName>
        <fullName evidence="4">Flavin reductase-like, FMN-binding protein</fullName>
    </submittedName>
</protein>
<sequence length="304" mass="32881">MKHTSTSLRKVPVGRLGGGSSWRESCCARRSMIVEGRRKYFLMPLLRGVHDTFLGAIEIGRWITGRQPLPLRSRAGESGGESRTAQSSRSIPKHFQTLASHQAWKASSPKAPTANPDAETTLSEQLRSVFRLLTNPIVICTATHNGTPRAMTMSSFTSLTLSPTPLVSFNIATPSRTLDAITSSKEFNIHVLAGDESGAAVADHFTRGNMDGVFDTIEGATYTVDKSQHGGSSAPLLKGEGVLRVLRCKLLPDGATGGLVRVRDHVIVLGEVVEMIPGNKTKEFGLAYADRRYRQVGGVIENAR</sequence>
<keyword evidence="1" id="KW-0560">Oxidoreductase</keyword>
<dbReference type="EMBL" id="ADNJ02000001">
    <property type="protein sequence ID" value="EFY99796.2"/>
    <property type="molecule type" value="Genomic_DNA"/>
</dbReference>
<dbReference type="InterPro" id="IPR012349">
    <property type="entry name" value="Split_barrel_FMN-bd"/>
</dbReference>
<dbReference type="GO" id="GO:0042602">
    <property type="term" value="F:riboflavin reductase (NADPH) activity"/>
    <property type="evidence" value="ECO:0007669"/>
    <property type="project" value="TreeGrafter"/>
</dbReference>
<feature type="domain" description="Flavin reductase like" evidence="3">
    <location>
        <begin position="130"/>
        <end position="295"/>
    </location>
</feature>
<dbReference type="Proteomes" id="UP000002498">
    <property type="component" value="Unassembled WGS sequence"/>
</dbReference>
<dbReference type="RefSeq" id="XP_007821012.2">
    <property type="nucleotide sequence ID" value="XM_007822821.2"/>
</dbReference>
<dbReference type="PANTHER" id="PTHR30466:SF1">
    <property type="entry name" value="FMN REDUCTASE (NADH) RUTF"/>
    <property type="match status" value="1"/>
</dbReference>
<dbReference type="SUPFAM" id="SSF50475">
    <property type="entry name" value="FMN-binding split barrel"/>
    <property type="match status" value="1"/>
</dbReference>
<gene>
    <name evidence="4" type="ORF">MAA_04725</name>
</gene>
<dbReference type="HOGENOM" id="CLU_070401_0_1_1"/>
<feature type="compositionally biased region" description="Polar residues" evidence="2">
    <location>
        <begin position="81"/>
        <end position="90"/>
    </location>
</feature>
<dbReference type="Gene3D" id="2.30.110.10">
    <property type="entry name" value="Electron Transport, Fmn-binding Protein, Chain A"/>
    <property type="match status" value="1"/>
</dbReference>
<organism evidence="4 5">
    <name type="scientific">Metarhizium robertsii (strain ARSEF 23 / ATCC MYA-3075)</name>
    <name type="common">Metarhizium anisopliae (strain ARSEF 23)</name>
    <dbReference type="NCBI Taxonomy" id="655844"/>
    <lineage>
        <taxon>Eukaryota</taxon>
        <taxon>Fungi</taxon>
        <taxon>Dikarya</taxon>
        <taxon>Ascomycota</taxon>
        <taxon>Pezizomycotina</taxon>
        <taxon>Sordariomycetes</taxon>
        <taxon>Hypocreomycetidae</taxon>
        <taxon>Hypocreales</taxon>
        <taxon>Clavicipitaceae</taxon>
        <taxon>Metarhizium</taxon>
    </lineage>
</organism>
<feature type="region of interest" description="Disordered" evidence="2">
    <location>
        <begin position="69"/>
        <end position="91"/>
    </location>
</feature>
<comment type="caution">
    <text evidence="4">The sequence shown here is derived from an EMBL/GenBank/DDBJ whole genome shotgun (WGS) entry which is preliminary data.</text>
</comment>
<evidence type="ECO:0000256" key="1">
    <source>
        <dbReference type="ARBA" id="ARBA00023002"/>
    </source>
</evidence>
<dbReference type="OrthoDB" id="2015405at2759"/>
<evidence type="ECO:0000256" key="2">
    <source>
        <dbReference type="SAM" id="MobiDB-lite"/>
    </source>
</evidence>
<dbReference type="InterPro" id="IPR050268">
    <property type="entry name" value="NADH-dep_flavin_reductase"/>
</dbReference>
<dbReference type="SMART" id="SM00903">
    <property type="entry name" value="Flavin_Reduct"/>
    <property type="match status" value="1"/>
</dbReference>
<name>E9EXH6_METRA</name>
<dbReference type="AlphaFoldDB" id="E9EXH6"/>
<dbReference type="Pfam" id="PF01613">
    <property type="entry name" value="Flavin_Reduct"/>
    <property type="match status" value="1"/>
</dbReference>
<feature type="region of interest" description="Disordered" evidence="2">
    <location>
        <begin position="1"/>
        <end position="20"/>
    </location>
</feature>
<evidence type="ECO:0000259" key="3">
    <source>
        <dbReference type="SMART" id="SM00903"/>
    </source>
</evidence>
<dbReference type="KEGG" id="maj:MAA_04725"/>
<keyword evidence="5" id="KW-1185">Reference proteome</keyword>
<dbReference type="GO" id="GO:0010181">
    <property type="term" value="F:FMN binding"/>
    <property type="evidence" value="ECO:0007669"/>
    <property type="project" value="InterPro"/>
</dbReference>
<reference evidence="4 5" key="2">
    <citation type="journal article" date="2014" name="Proc. Natl. Acad. Sci. U.S.A.">
        <title>Trajectory and genomic determinants of fungal-pathogen speciation and host adaptation.</title>
        <authorList>
            <person name="Hu X."/>
            <person name="Xiao G."/>
            <person name="Zheng P."/>
            <person name="Shang Y."/>
            <person name="Su Y."/>
            <person name="Zhang X."/>
            <person name="Liu X."/>
            <person name="Zhan S."/>
            <person name="St Leger R.J."/>
            <person name="Wang C."/>
        </authorList>
    </citation>
    <scope>GENOME REANNOTATION</scope>
    <source>
        <strain evidence="5">ARSEF 23 / ATCC MYA-3075</strain>
    </source>
</reference>
<dbReference type="PANTHER" id="PTHR30466">
    <property type="entry name" value="FLAVIN REDUCTASE"/>
    <property type="match status" value="1"/>
</dbReference>